<dbReference type="Gene3D" id="2.40.30.170">
    <property type="match status" value="1"/>
</dbReference>
<dbReference type="InterPro" id="IPR058647">
    <property type="entry name" value="BSH_CzcB-like"/>
</dbReference>
<dbReference type="Proteomes" id="UP000001208">
    <property type="component" value="Chromosome"/>
</dbReference>
<accession>B3QYU8</accession>
<dbReference type="SUPFAM" id="SSF111369">
    <property type="entry name" value="HlyD-like secretion proteins"/>
    <property type="match status" value="1"/>
</dbReference>
<dbReference type="KEGG" id="cts:Ctha_2722"/>
<dbReference type="STRING" id="517418.Ctha_2722"/>
<dbReference type="Gene3D" id="1.10.287.470">
    <property type="entry name" value="Helix hairpin bin"/>
    <property type="match status" value="1"/>
</dbReference>
<evidence type="ECO:0000259" key="3">
    <source>
        <dbReference type="Pfam" id="PF25975"/>
    </source>
</evidence>
<evidence type="ECO:0000256" key="1">
    <source>
        <dbReference type="ARBA" id="ARBA00009477"/>
    </source>
</evidence>
<dbReference type="AlphaFoldDB" id="B3QYU8"/>
<protein>
    <submittedName>
        <fullName evidence="4">Efflux transporter, RND family, MFP subunit</fullName>
    </submittedName>
</protein>
<dbReference type="RefSeq" id="WP_012501253.1">
    <property type="nucleotide sequence ID" value="NC_011026.1"/>
</dbReference>
<dbReference type="GO" id="GO:1990281">
    <property type="term" value="C:efflux pump complex"/>
    <property type="evidence" value="ECO:0007669"/>
    <property type="project" value="TreeGrafter"/>
</dbReference>
<dbReference type="HOGENOM" id="CLU_018816_1_2_10"/>
<evidence type="ECO:0000259" key="2">
    <source>
        <dbReference type="Pfam" id="PF25973"/>
    </source>
</evidence>
<dbReference type="Gene3D" id="2.40.50.100">
    <property type="match status" value="1"/>
</dbReference>
<organism evidence="4 5">
    <name type="scientific">Chloroherpeton thalassium (strain ATCC 35110 / GB-78)</name>
    <dbReference type="NCBI Taxonomy" id="517418"/>
    <lineage>
        <taxon>Bacteria</taxon>
        <taxon>Pseudomonadati</taxon>
        <taxon>Chlorobiota</taxon>
        <taxon>Chlorobiia</taxon>
        <taxon>Chlorobiales</taxon>
        <taxon>Chloroherpetonaceae</taxon>
        <taxon>Chloroherpeton</taxon>
    </lineage>
</organism>
<dbReference type="OrthoDB" id="9806939at2"/>
<dbReference type="Pfam" id="PF25975">
    <property type="entry name" value="CzcB_C"/>
    <property type="match status" value="1"/>
</dbReference>
<dbReference type="Pfam" id="PF25973">
    <property type="entry name" value="BSH_CzcB"/>
    <property type="match status" value="1"/>
</dbReference>
<dbReference type="GO" id="GO:0015562">
    <property type="term" value="F:efflux transmembrane transporter activity"/>
    <property type="evidence" value="ECO:0007669"/>
    <property type="project" value="TreeGrafter"/>
</dbReference>
<evidence type="ECO:0000313" key="4">
    <source>
        <dbReference type="EMBL" id="ACF15171.1"/>
    </source>
</evidence>
<name>B3QYU8_CHLT3</name>
<dbReference type="eggNOG" id="COG0845">
    <property type="taxonomic scope" value="Bacteria"/>
</dbReference>
<dbReference type="InterPro" id="IPR006143">
    <property type="entry name" value="RND_pump_MFP"/>
</dbReference>
<dbReference type="PANTHER" id="PTHR30469:SF15">
    <property type="entry name" value="HLYD FAMILY OF SECRETION PROTEINS"/>
    <property type="match status" value="1"/>
</dbReference>
<comment type="similarity">
    <text evidence="1">Belongs to the membrane fusion protein (MFP) (TC 8.A.1) family.</text>
</comment>
<keyword evidence="5" id="KW-1185">Reference proteome</keyword>
<dbReference type="InterPro" id="IPR058649">
    <property type="entry name" value="CzcB_C"/>
</dbReference>
<reference evidence="4 5" key="1">
    <citation type="submission" date="2008-06" db="EMBL/GenBank/DDBJ databases">
        <title>Complete sequence of Chloroherpeton thalassium ATCC 35110.</title>
        <authorList>
            <consortium name="US DOE Joint Genome Institute"/>
            <person name="Lucas S."/>
            <person name="Copeland A."/>
            <person name="Lapidus A."/>
            <person name="Glavina del Rio T."/>
            <person name="Dalin E."/>
            <person name="Tice H."/>
            <person name="Bruce D."/>
            <person name="Goodwin L."/>
            <person name="Pitluck S."/>
            <person name="Schmutz J."/>
            <person name="Larimer F."/>
            <person name="Land M."/>
            <person name="Hauser L."/>
            <person name="Kyrpides N."/>
            <person name="Mikhailova N."/>
            <person name="Liu Z."/>
            <person name="Li T."/>
            <person name="Zhao F."/>
            <person name="Overmann J."/>
            <person name="Bryant D.A."/>
            <person name="Richardson P."/>
        </authorList>
    </citation>
    <scope>NUCLEOTIDE SEQUENCE [LARGE SCALE GENOMIC DNA]</scope>
    <source>
        <strain evidence="5">ATCC 35110 / GB-78</strain>
    </source>
</reference>
<proteinExistence type="inferred from homology"/>
<sequence length="342" mass="37934">MKYHQGLLGLVLLALTATGCGSDAPQAKNLEEIYAEKGIPVKVKPVSQTPFSVYEHYFATLSGIEESSEFAPISDKIEQVYAKVGDYVRKGQVIITFPSDNPSTQYYQLKESFENAEKTYNRLISVYEKGGVSRQDFDNAKTQFEVAKANWESIKQSIEVEAPISGIVTKINVQPSDNVEKEDELFTISKMNQLKATILVPEKHIVLYEVGQKAIARWNGKELQGKVTRVNRTITPQKQAFEVKLAFDNPGVIFQTGITADVDVEVYEKAAALAINRSNLIERQNQHWVFIAQGDSALLKPVALGKSNGVKVEITEGLTPGEKLITEGQLLLSQGKKINIQN</sequence>
<dbReference type="EMBL" id="CP001100">
    <property type="protein sequence ID" value="ACF15171.1"/>
    <property type="molecule type" value="Genomic_DNA"/>
</dbReference>
<gene>
    <name evidence="4" type="ordered locus">Ctha_2722</name>
</gene>
<evidence type="ECO:0000313" key="5">
    <source>
        <dbReference type="Proteomes" id="UP000001208"/>
    </source>
</evidence>
<dbReference type="PROSITE" id="PS51257">
    <property type="entry name" value="PROKAR_LIPOPROTEIN"/>
    <property type="match status" value="1"/>
</dbReference>
<dbReference type="Gene3D" id="2.40.420.20">
    <property type="match status" value="1"/>
</dbReference>
<feature type="domain" description="CzcB-like barrel-sandwich hybrid" evidence="2">
    <location>
        <begin position="73"/>
        <end position="189"/>
    </location>
</feature>
<dbReference type="NCBIfam" id="TIGR01730">
    <property type="entry name" value="RND_mfp"/>
    <property type="match status" value="1"/>
</dbReference>
<dbReference type="PANTHER" id="PTHR30469">
    <property type="entry name" value="MULTIDRUG RESISTANCE PROTEIN MDTA"/>
    <property type="match status" value="1"/>
</dbReference>
<feature type="domain" description="CzcB-like C-terminal circularly permuted SH3-like" evidence="3">
    <location>
        <begin position="275"/>
        <end position="328"/>
    </location>
</feature>